<name>A0A834TCM4_9FABA</name>
<gene>
    <name evidence="1" type="ORF">G2W53_024286</name>
</gene>
<dbReference type="EMBL" id="JAAIUW010000008">
    <property type="protein sequence ID" value="KAF7818831.1"/>
    <property type="molecule type" value="Genomic_DNA"/>
</dbReference>
<accession>A0A834TCM4</accession>
<keyword evidence="2" id="KW-1185">Reference proteome</keyword>
<sequence length="30" mass="3710">MDIYTWSNIETEKEKKLLREVQYAEKHTLI</sequence>
<dbReference type="AlphaFoldDB" id="A0A834TCM4"/>
<dbReference type="Proteomes" id="UP000634136">
    <property type="component" value="Unassembled WGS sequence"/>
</dbReference>
<organism evidence="1 2">
    <name type="scientific">Senna tora</name>
    <dbReference type="NCBI Taxonomy" id="362788"/>
    <lineage>
        <taxon>Eukaryota</taxon>
        <taxon>Viridiplantae</taxon>
        <taxon>Streptophyta</taxon>
        <taxon>Embryophyta</taxon>
        <taxon>Tracheophyta</taxon>
        <taxon>Spermatophyta</taxon>
        <taxon>Magnoliopsida</taxon>
        <taxon>eudicotyledons</taxon>
        <taxon>Gunneridae</taxon>
        <taxon>Pentapetalae</taxon>
        <taxon>rosids</taxon>
        <taxon>fabids</taxon>
        <taxon>Fabales</taxon>
        <taxon>Fabaceae</taxon>
        <taxon>Caesalpinioideae</taxon>
        <taxon>Cassia clade</taxon>
        <taxon>Senna</taxon>
    </lineage>
</organism>
<proteinExistence type="predicted"/>
<reference evidence="1" key="1">
    <citation type="submission" date="2020-09" db="EMBL/GenBank/DDBJ databases">
        <title>Genome-Enabled Discovery of Anthraquinone Biosynthesis in Senna tora.</title>
        <authorList>
            <person name="Kang S.-H."/>
            <person name="Pandey R.P."/>
            <person name="Lee C.-M."/>
            <person name="Sim J.-S."/>
            <person name="Jeong J.-T."/>
            <person name="Choi B.-S."/>
            <person name="Jung M."/>
            <person name="Ginzburg D."/>
            <person name="Zhao K."/>
            <person name="Won S.Y."/>
            <person name="Oh T.-J."/>
            <person name="Yu Y."/>
            <person name="Kim N.-H."/>
            <person name="Lee O.R."/>
            <person name="Lee T.-H."/>
            <person name="Bashyal P."/>
            <person name="Kim T.-S."/>
            <person name="Lee W.-H."/>
            <person name="Kawkins C."/>
            <person name="Kim C.-K."/>
            <person name="Kim J.S."/>
            <person name="Ahn B.O."/>
            <person name="Rhee S.Y."/>
            <person name="Sohng J.K."/>
        </authorList>
    </citation>
    <scope>NUCLEOTIDE SEQUENCE</scope>
    <source>
        <tissue evidence="1">Leaf</tissue>
    </source>
</reference>
<evidence type="ECO:0000313" key="2">
    <source>
        <dbReference type="Proteomes" id="UP000634136"/>
    </source>
</evidence>
<evidence type="ECO:0000313" key="1">
    <source>
        <dbReference type="EMBL" id="KAF7818831.1"/>
    </source>
</evidence>
<comment type="caution">
    <text evidence="1">The sequence shown here is derived from an EMBL/GenBank/DDBJ whole genome shotgun (WGS) entry which is preliminary data.</text>
</comment>
<protein>
    <submittedName>
        <fullName evidence="1">Uncharacterized protein</fullName>
    </submittedName>
</protein>